<dbReference type="GO" id="GO:0005634">
    <property type="term" value="C:nucleus"/>
    <property type="evidence" value="ECO:0007669"/>
    <property type="project" value="UniProtKB-SubCell"/>
</dbReference>
<keyword evidence="8 13" id="KW-0233">DNA recombination</keyword>
<dbReference type="Pfam" id="PF21530">
    <property type="entry name" value="Pif1_2B_dom"/>
    <property type="match status" value="1"/>
</dbReference>
<comment type="similarity">
    <text evidence="13">Belongs to the helicase family. PIF1 subfamily.</text>
</comment>
<evidence type="ECO:0000256" key="10">
    <source>
        <dbReference type="ARBA" id="ARBA00023235"/>
    </source>
</evidence>
<feature type="domain" description="DNA helicase Pif1-like 2B" evidence="15">
    <location>
        <begin position="433"/>
        <end position="467"/>
    </location>
</feature>
<feature type="binding site" evidence="13">
    <location>
        <begin position="195"/>
        <end position="202"/>
    </location>
    <ligand>
        <name>ATP</name>
        <dbReference type="ChEBI" id="CHEBI:30616"/>
    </ligand>
</feature>
<dbReference type="InterPro" id="IPR051055">
    <property type="entry name" value="PIF1_helicase"/>
</dbReference>
<keyword evidence="18" id="KW-1185">Reference proteome</keyword>
<evidence type="ECO:0000256" key="12">
    <source>
        <dbReference type="ARBA" id="ARBA00065873"/>
    </source>
</evidence>
<dbReference type="PANTHER" id="PTHR47642">
    <property type="entry name" value="ATP-DEPENDENT DNA HELICASE"/>
    <property type="match status" value="1"/>
</dbReference>
<dbReference type="GO" id="GO:0006281">
    <property type="term" value="P:DNA repair"/>
    <property type="evidence" value="ECO:0007669"/>
    <property type="project" value="UniProtKB-UniRule"/>
</dbReference>
<dbReference type="OrthoDB" id="272985at2759"/>
<evidence type="ECO:0000259" key="16">
    <source>
        <dbReference type="Pfam" id="PF25344"/>
    </source>
</evidence>
<evidence type="ECO:0000256" key="9">
    <source>
        <dbReference type="ARBA" id="ARBA00023204"/>
    </source>
</evidence>
<dbReference type="Pfam" id="PF05970">
    <property type="entry name" value="PIF1"/>
    <property type="match status" value="1"/>
</dbReference>
<proteinExistence type="inferred from homology"/>
<dbReference type="FunFam" id="3.40.50.300:FF:000805">
    <property type="entry name" value="ATP-dependent DNA helicase PIF1"/>
    <property type="match status" value="1"/>
</dbReference>
<evidence type="ECO:0000256" key="13">
    <source>
        <dbReference type="HAMAP-Rule" id="MF_03176"/>
    </source>
</evidence>
<evidence type="ECO:0000256" key="8">
    <source>
        <dbReference type="ARBA" id="ARBA00023172"/>
    </source>
</evidence>
<dbReference type="AlphaFoldDB" id="A0A8I6SLI4"/>
<dbReference type="InterPro" id="IPR049163">
    <property type="entry name" value="Pif1-like_2B_dom"/>
</dbReference>
<organism evidence="17 18">
    <name type="scientific">Cimex lectularius</name>
    <name type="common">Bed bug</name>
    <name type="synonym">Acanthia lectularia</name>
    <dbReference type="NCBI Taxonomy" id="79782"/>
    <lineage>
        <taxon>Eukaryota</taxon>
        <taxon>Metazoa</taxon>
        <taxon>Ecdysozoa</taxon>
        <taxon>Arthropoda</taxon>
        <taxon>Hexapoda</taxon>
        <taxon>Insecta</taxon>
        <taxon>Pterygota</taxon>
        <taxon>Neoptera</taxon>
        <taxon>Paraneoptera</taxon>
        <taxon>Hemiptera</taxon>
        <taxon>Heteroptera</taxon>
        <taxon>Panheteroptera</taxon>
        <taxon>Cimicomorpha</taxon>
        <taxon>Cimicidae</taxon>
        <taxon>Cimex</taxon>
    </lineage>
</organism>
<dbReference type="HAMAP" id="MF_03176">
    <property type="entry name" value="PIF1"/>
    <property type="match status" value="1"/>
</dbReference>
<keyword evidence="1 13" id="KW-0547">Nucleotide-binding</keyword>
<protein>
    <recommendedName>
        <fullName evidence="13">ATP-dependent DNA helicase PIF1</fullName>
        <ecNumber evidence="13">5.6.2.3</ecNumber>
    </recommendedName>
    <alternativeName>
        <fullName evidence="13">DNA 5'-3' helicase PIF1</fullName>
    </alternativeName>
    <alternativeName>
        <fullName evidence="13">DNA repair and recombination helicase PIF1</fullName>
    </alternativeName>
</protein>
<dbReference type="CDD" id="cd18037">
    <property type="entry name" value="DEXSc_Pif1_like"/>
    <property type="match status" value="1"/>
</dbReference>
<feature type="domain" description="DNA helicase Pif1-like DEAD-box helicase" evidence="14">
    <location>
        <begin position="174"/>
        <end position="366"/>
    </location>
</feature>
<keyword evidence="9 13" id="KW-0234">DNA repair</keyword>
<reference evidence="17" key="1">
    <citation type="submission" date="2022-01" db="UniProtKB">
        <authorList>
            <consortium name="EnsemblMetazoa"/>
        </authorList>
    </citation>
    <scope>IDENTIFICATION</scope>
</reference>
<gene>
    <name evidence="13" type="primary">PIF1</name>
</gene>
<dbReference type="Pfam" id="PF25344">
    <property type="entry name" value="PH_LRR1"/>
    <property type="match status" value="1"/>
</dbReference>
<dbReference type="OMA" id="SSAWESC"/>
<feature type="domain" description="PIF1/LRR1 pleckstrin homology" evidence="16">
    <location>
        <begin position="8"/>
        <end position="111"/>
    </location>
</feature>
<keyword evidence="3 13" id="KW-0378">Hydrolase</keyword>
<dbReference type="SUPFAM" id="SSF52540">
    <property type="entry name" value="P-loop containing nucleoside triphosphate hydrolases"/>
    <property type="match status" value="2"/>
</dbReference>
<sequence length="607" mass="67883">MANSATALNCSCALEHLSKNGTVLKTTKIKTVSVHIMRNEFRDIFIQVNSRDFNQKFLLNGVIIHKKFAHEGKTTFKFPDQCINLFISNAPPTLLSSFLKTLFVKLSSSKSSPKVPIRDRLLSVKQQSTEEISPISTKDINRVQNTDVTPKRKRNQEGLTKESKRICLQPLTSLTEEQERVLQAVLQGSNVFFTGSAGTGKSFLLHHILNSLQPAVTIATASTGSAACLIGGTTLHSFAGIGSGEGTLERCLNLASRPFIQQNWRKCKHLIIDEISMIEAELFQKIEWVARQVRNNDKPFGGIQLIICGDFLQLPPVSKEKNKFCFMSDAWETCRFKTFYLKQVHRQSDQEFISLLNDMRFGIVTQDTVKKLKETETQSIEKEGVLATRLCCHTKEANLINASKLEKLPGASKIYEATDSSAQATKLLDECTPVEKRFVLKEGSQVMLLKNISISQGLVNGARGVIDSFSNGLPVVKFLTGVKHVVKQEKWSVKTASGVVHVRQQLPLKLAWAFSIHKSQGLTLDCVEISLDNTFEAGQAYVALSRAKSLNSIRVIGFQSNQVWANQDVIQFYKRLLSYEQEYIRLGTVDKKNKTVKKKSIPLVTVR</sequence>
<dbReference type="EnsemblMetazoa" id="XM_024227442.1">
    <property type="protein sequence ID" value="XP_024083210.1"/>
    <property type="gene ID" value="LOC106666709"/>
</dbReference>
<keyword evidence="2 13" id="KW-0227">DNA damage</keyword>
<dbReference type="InterPro" id="IPR057437">
    <property type="entry name" value="PIF1/LRR1_PH"/>
</dbReference>
<feature type="DNA-binding region" evidence="13">
    <location>
        <begin position="539"/>
        <end position="558"/>
    </location>
</feature>
<evidence type="ECO:0000256" key="6">
    <source>
        <dbReference type="ARBA" id="ARBA00023125"/>
    </source>
</evidence>
<evidence type="ECO:0000256" key="11">
    <source>
        <dbReference type="ARBA" id="ARBA00023242"/>
    </source>
</evidence>
<keyword evidence="5 13" id="KW-0067">ATP-binding</keyword>
<dbReference type="GO" id="GO:0003677">
    <property type="term" value="F:DNA binding"/>
    <property type="evidence" value="ECO:0007669"/>
    <property type="project" value="UniProtKB-KW"/>
</dbReference>
<dbReference type="FunFam" id="3.40.50.300:FF:003367">
    <property type="entry name" value="ATP-dependent DNA helicase PIF1"/>
    <property type="match status" value="1"/>
</dbReference>
<evidence type="ECO:0000256" key="2">
    <source>
        <dbReference type="ARBA" id="ARBA00022763"/>
    </source>
</evidence>
<evidence type="ECO:0000256" key="5">
    <source>
        <dbReference type="ARBA" id="ARBA00022840"/>
    </source>
</evidence>
<keyword evidence="6 13" id="KW-0238">DNA-binding</keyword>
<dbReference type="InterPro" id="IPR027417">
    <property type="entry name" value="P-loop_NTPase"/>
</dbReference>
<evidence type="ECO:0000313" key="17">
    <source>
        <dbReference type="EnsemblMetazoa" id="XP_024083210.1"/>
    </source>
</evidence>
<dbReference type="GO" id="GO:0016787">
    <property type="term" value="F:hydrolase activity"/>
    <property type="evidence" value="ECO:0007669"/>
    <property type="project" value="UniProtKB-KW"/>
</dbReference>
<dbReference type="CDD" id="cd18809">
    <property type="entry name" value="SF1_C_RecD"/>
    <property type="match status" value="1"/>
</dbReference>
<name>A0A8I6SLI4_CIMLE</name>
<keyword evidence="10 13" id="KW-0413">Isomerase</keyword>
<keyword evidence="4 13" id="KW-0347">Helicase</keyword>
<dbReference type="PANTHER" id="PTHR47642:SF7">
    <property type="entry name" value="ATP-DEPENDENT DNA HELICASE PIF1"/>
    <property type="match status" value="1"/>
</dbReference>
<evidence type="ECO:0000256" key="3">
    <source>
        <dbReference type="ARBA" id="ARBA00022801"/>
    </source>
</evidence>
<dbReference type="InterPro" id="IPR010285">
    <property type="entry name" value="DNA_helicase_pif1-like_DEAD"/>
</dbReference>
<comment type="subcellular location">
    <subcellularLocation>
        <location evidence="13">Nucleus</location>
    </subcellularLocation>
    <subcellularLocation>
        <location evidence="13">Mitochondrion</location>
    </subcellularLocation>
</comment>
<dbReference type="GO" id="GO:0000723">
    <property type="term" value="P:telomere maintenance"/>
    <property type="evidence" value="ECO:0007669"/>
    <property type="project" value="InterPro"/>
</dbReference>
<keyword evidence="7 13" id="KW-0496">Mitochondrion</keyword>
<comment type="catalytic activity">
    <reaction evidence="13">
        <text>ATP + H2O = ADP + phosphate + H(+)</text>
        <dbReference type="Rhea" id="RHEA:13065"/>
        <dbReference type="ChEBI" id="CHEBI:15377"/>
        <dbReference type="ChEBI" id="CHEBI:15378"/>
        <dbReference type="ChEBI" id="CHEBI:30616"/>
        <dbReference type="ChEBI" id="CHEBI:43474"/>
        <dbReference type="ChEBI" id="CHEBI:456216"/>
        <dbReference type="EC" id="5.6.2.3"/>
    </reaction>
</comment>
<evidence type="ECO:0000259" key="15">
    <source>
        <dbReference type="Pfam" id="PF21530"/>
    </source>
</evidence>
<keyword evidence="11 13" id="KW-0539">Nucleus</keyword>
<dbReference type="GO" id="GO:0043139">
    <property type="term" value="F:5'-3' DNA helicase activity"/>
    <property type="evidence" value="ECO:0007669"/>
    <property type="project" value="UniProtKB-UniRule"/>
</dbReference>
<accession>A0A8I6SLI4</accession>
<evidence type="ECO:0000256" key="1">
    <source>
        <dbReference type="ARBA" id="ARBA00022741"/>
    </source>
</evidence>
<comment type="cofactor">
    <cofactor evidence="13">
        <name>Mg(2+)</name>
        <dbReference type="ChEBI" id="CHEBI:18420"/>
    </cofactor>
</comment>
<evidence type="ECO:0000256" key="7">
    <source>
        <dbReference type="ARBA" id="ARBA00023128"/>
    </source>
</evidence>
<dbReference type="InterPro" id="IPR048293">
    <property type="entry name" value="PIF1_RRM3_pfh1"/>
</dbReference>
<dbReference type="Gene3D" id="3.40.50.300">
    <property type="entry name" value="P-loop containing nucleotide triphosphate hydrolases"/>
    <property type="match status" value="2"/>
</dbReference>
<comment type="subunit">
    <text evidence="12">Monomer. Interacts with telomerase.</text>
</comment>
<dbReference type="GO" id="GO:0005739">
    <property type="term" value="C:mitochondrion"/>
    <property type="evidence" value="ECO:0007669"/>
    <property type="project" value="UniProtKB-SubCell"/>
</dbReference>
<dbReference type="GO" id="GO:0006310">
    <property type="term" value="P:DNA recombination"/>
    <property type="evidence" value="ECO:0007669"/>
    <property type="project" value="UniProtKB-UniRule"/>
</dbReference>
<dbReference type="EC" id="5.6.2.3" evidence="13"/>
<evidence type="ECO:0000313" key="18">
    <source>
        <dbReference type="Proteomes" id="UP000494040"/>
    </source>
</evidence>
<comment type="function">
    <text evidence="13">DNA-dependent ATPase and 5'-3' DNA helicase required for the maintenance of both mitochondrial and nuclear genome stability.</text>
</comment>
<dbReference type="GO" id="GO:0005524">
    <property type="term" value="F:ATP binding"/>
    <property type="evidence" value="ECO:0007669"/>
    <property type="project" value="UniProtKB-UniRule"/>
</dbReference>
<evidence type="ECO:0000259" key="14">
    <source>
        <dbReference type="Pfam" id="PF05970"/>
    </source>
</evidence>
<dbReference type="Proteomes" id="UP000494040">
    <property type="component" value="Unassembled WGS sequence"/>
</dbReference>
<evidence type="ECO:0000256" key="4">
    <source>
        <dbReference type="ARBA" id="ARBA00022806"/>
    </source>
</evidence>